<evidence type="ECO:0000256" key="1">
    <source>
        <dbReference type="SAM" id="MobiDB-lite"/>
    </source>
</evidence>
<accession>A0ABN8XK40</accession>
<protein>
    <submittedName>
        <fullName evidence="2">Uncharacterized protein</fullName>
    </submittedName>
</protein>
<dbReference type="Proteomes" id="UP001176941">
    <property type="component" value="Unassembled WGS sequence"/>
</dbReference>
<name>A0ABN8XK40_RANTA</name>
<organism evidence="2 3">
    <name type="scientific">Rangifer tarandus platyrhynchus</name>
    <name type="common">Svalbard reindeer</name>
    <dbReference type="NCBI Taxonomy" id="3082113"/>
    <lineage>
        <taxon>Eukaryota</taxon>
        <taxon>Metazoa</taxon>
        <taxon>Chordata</taxon>
        <taxon>Craniata</taxon>
        <taxon>Vertebrata</taxon>
        <taxon>Euteleostomi</taxon>
        <taxon>Mammalia</taxon>
        <taxon>Eutheria</taxon>
        <taxon>Laurasiatheria</taxon>
        <taxon>Artiodactyla</taxon>
        <taxon>Ruminantia</taxon>
        <taxon>Pecora</taxon>
        <taxon>Cervidae</taxon>
        <taxon>Odocoileinae</taxon>
        <taxon>Rangifer</taxon>
    </lineage>
</organism>
<dbReference type="EMBL" id="CATKSN020000352">
    <property type="protein sequence ID" value="CAI9149516.1"/>
    <property type="molecule type" value="Genomic_DNA"/>
</dbReference>
<sequence>MQTLRAPCASGGDGELCYLELAYTRTQTHAPYEVYDRRIHRGPAHNPYVTGVCAYAQRETPEGDVSVQARASPPRLIKSKPT</sequence>
<evidence type="ECO:0000313" key="2">
    <source>
        <dbReference type="EMBL" id="CAI9149516.1"/>
    </source>
</evidence>
<gene>
    <name evidence="2" type="ORF">MRATA1EN1_LOCUS31134</name>
</gene>
<evidence type="ECO:0000313" key="3">
    <source>
        <dbReference type="Proteomes" id="UP001176941"/>
    </source>
</evidence>
<reference evidence="2" key="1">
    <citation type="submission" date="2023-04" db="EMBL/GenBank/DDBJ databases">
        <authorList>
            <consortium name="ELIXIR-Norway"/>
        </authorList>
    </citation>
    <scope>NUCLEOTIDE SEQUENCE [LARGE SCALE GENOMIC DNA]</scope>
</reference>
<keyword evidence="3" id="KW-1185">Reference proteome</keyword>
<comment type="caution">
    <text evidence="2">The sequence shown here is derived from an EMBL/GenBank/DDBJ whole genome shotgun (WGS) entry which is preliminary data.</text>
</comment>
<feature type="region of interest" description="Disordered" evidence="1">
    <location>
        <begin position="60"/>
        <end position="82"/>
    </location>
</feature>
<proteinExistence type="predicted"/>